<protein>
    <submittedName>
        <fullName evidence="1">Uncharacterized protein</fullName>
    </submittedName>
</protein>
<proteinExistence type="predicted"/>
<reference evidence="1" key="1">
    <citation type="submission" date="2024-12" db="EMBL/GenBank/DDBJ databases">
        <title>Comparative genomics and development of molecular markers within Purpureocillium lilacinum and among Purpureocillium species.</title>
        <authorList>
            <person name="Yeh Z.-Y."/>
            <person name="Ni N.-T."/>
            <person name="Lo P.-H."/>
            <person name="Mushyakhwo K."/>
            <person name="Lin C.-F."/>
            <person name="Nai Y.-S."/>
        </authorList>
    </citation>
    <scope>NUCLEOTIDE SEQUENCE</scope>
    <source>
        <strain evidence="1">NCHU-NPUST-175</strain>
    </source>
</reference>
<comment type="caution">
    <text evidence="1">The sequence shown here is derived from an EMBL/GenBank/DDBJ whole genome shotgun (WGS) entry which is preliminary data.</text>
</comment>
<dbReference type="Proteomes" id="UP001638806">
    <property type="component" value="Unassembled WGS sequence"/>
</dbReference>
<gene>
    <name evidence="1" type="ORF">ACCO45_011360</name>
</gene>
<evidence type="ECO:0000313" key="1">
    <source>
        <dbReference type="EMBL" id="KAL3955797.1"/>
    </source>
</evidence>
<accession>A0ACC4DI31</accession>
<sequence>MEMETEMEMAVVGLPSSLQANSSFTLLLCSFPPLPSGPITWRRRHCNDGASAQRALRIESAKKVLSALRAARRPSGCRCGAASMRAGVHQLTVHGSAAAREAASFAGQARQLQPQQHDADLHDGADRALVLHDLTLASLSYISSPVLAVGQSFQPHSLASSRRPQLRNLNRR</sequence>
<evidence type="ECO:0000313" key="2">
    <source>
        <dbReference type="Proteomes" id="UP001638806"/>
    </source>
</evidence>
<name>A0ACC4DI31_PURLI</name>
<dbReference type="EMBL" id="JBGNUJ010000010">
    <property type="protein sequence ID" value="KAL3955797.1"/>
    <property type="molecule type" value="Genomic_DNA"/>
</dbReference>
<keyword evidence="2" id="KW-1185">Reference proteome</keyword>
<organism evidence="1 2">
    <name type="scientific">Purpureocillium lilacinum</name>
    <name type="common">Paecilomyces lilacinus</name>
    <dbReference type="NCBI Taxonomy" id="33203"/>
    <lineage>
        <taxon>Eukaryota</taxon>
        <taxon>Fungi</taxon>
        <taxon>Dikarya</taxon>
        <taxon>Ascomycota</taxon>
        <taxon>Pezizomycotina</taxon>
        <taxon>Sordariomycetes</taxon>
        <taxon>Hypocreomycetidae</taxon>
        <taxon>Hypocreales</taxon>
        <taxon>Ophiocordycipitaceae</taxon>
        <taxon>Purpureocillium</taxon>
    </lineage>
</organism>